<proteinExistence type="predicted"/>
<reference evidence="3 4" key="2">
    <citation type="journal article" date="2007" name="Genome Biol.">
        <title>Assembly of the Candida albicans genome into sixteen supercontigs aligned on the eight chromosomes.</title>
        <authorList>
            <person name="van het Hoog M."/>
            <person name="Rast T.J."/>
            <person name="Martchenko M."/>
            <person name="Grindle S."/>
            <person name="Dignard D."/>
            <person name="Hogues H."/>
            <person name="Cuomo C."/>
            <person name="Berriman M."/>
            <person name="Scherer S."/>
            <person name="Magee B.B."/>
            <person name="Whiteway M."/>
            <person name="Chibana H."/>
            <person name="Nantel A."/>
            <person name="Magee P.T."/>
        </authorList>
    </citation>
    <scope>GENOME REANNOTATION</scope>
    <source>
        <strain evidence="4">SC5314 / ATCC MYA-2876</strain>
    </source>
</reference>
<dbReference type="KEGG" id="cal:CAALFM_C107130CA"/>
<feature type="compositionally biased region" description="Polar residues" evidence="1">
    <location>
        <begin position="162"/>
        <end position="185"/>
    </location>
</feature>
<evidence type="ECO:0000313" key="2">
    <source>
        <dbReference type="CGD" id="CAL0000193155"/>
    </source>
</evidence>
<feature type="compositionally biased region" description="Basic residues" evidence="1">
    <location>
        <begin position="539"/>
        <end position="554"/>
    </location>
</feature>
<feature type="compositionally biased region" description="Basic and acidic residues" evidence="1">
    <location>
        <begin position="555"/>
        <end position="568"/>
    </location>
</feature>
<reference evidence="3 4" key="1">
    <citation type="journal article" date="2004" name="Proc. Natl. Acad. Sci. U.S.A.">
        <title>The diploid genome sequence of Candida albicans.</title>
        <authorList>
            <person name="Jones T."/>
            <person name="Federspiel N.A."/>
            <person name="Chibana H."/>
            <person name="Dungan J."/>
            <person name="Kalman S."/>
            <person name="Magee B.B."/>
            <person name="Newport G."/>
            <person name="Thorstenson Y.R."/>
            <person name="Agabian N."/>
            <person name="Magee P.T."/>
            <person name="Davis R.W."/>
            <person name="Scherer S."/>
        </authorList>
    </citation>
    <scope>NUCLEOTIDE SEQUENCE [LARGE SCALE GENOMIC DNA]</scope>
    <source>
        <strain evidence="4">SC5314 / ATCC MYA-2876</strain>
    </source>
</reference>
<dbReference type="AlphaFoldDB" id="A0A1D8PDZ7"/>
<dbReference type="CGD" id="CAL0000193155">
    <property type="gene designation" value="orf19.11935"/>
</dbReference>
<dbReference type="RefSeq" id="XP_713899.2">
    <property type="nucleotide sequence ID" value="XM_708806.2"/>
</dbReference>
<dbReference type="Proteomes" id="UP000000559">
    <property type="component" value="Chromosome 1"/>
</dbReference>
<feature type="region of interest" description="Disordered" evidence="1">
    <location>
        <begin position="162"/>
        <end position="192"/>
    </location>
</feature>
<organism evidence="3 4">
    <name type="scientific">Candida albicans (strain SC5314 / ATCC MYA-2876)</name>
    <name type="common">Yeast</name>
    <dbReference type="NCBI Taxonomy" id="237561"/>
    <lineage>
        <taxon>Eukaryota</taxon>
        <taxon>Fungi</taxon>
        <taxon>Dikarya</taxon>
        <taxon>Ascomycota</taxon>
        <taxon>Saccharomycotina</taxon>
        <taxon>Pichiomycetes</taxon>
        <taxon>Debaryomycetaceae</taxon>
        <taxon>Candida/Lodderomyces clade</taxon>
        <taxon>Candida</taxon>
    </lineage>
</organism>
<sequence length="601" mass="68747">MVQSPSPQSEHNQQMPDAIPKSETDYNGLTKNSKEANESLSNSNNKQSTQSPMKNVLSAKSTTNTSNTNNNTIKNNTGISPQQLFELVSQNYENWQQAMVKRFENDENDDDNFSPFPNHDNHIKANLNLMLNQKPTNEKNSNPIFNYNLLEALDEVSNDMTEQLRESTSATLKGQSNNVDTANGTTDRDGVKGDVKSKRKLFDTTTNTLLNEKEIDFLRHKITQIIQHSEQTKMTQGFSLYDTKDEEGLHAGNSDMCSCCGDCNEYEFEYEGNEYDYDQGDYDLEEITRDNDDDGKGYSRGFSYTIPPTHHIEVELNAVPECDIHGSEGYCDCPIFDARIERGNGSINSRANGKKGIRGRDYGEDESDGPSCEFMFEYDHTGKLIPTYNNVAEKLREMELNGDKFLERAHEQTNSKKRGKKSKHKNKKPLASKKDKGNKSKPLKEEDVLSSKDDNDEEVSTITPISKSNDLEIIREIEIPHDSSRNQPTTIPIDYFGLIPSISNECCLICQYQAIYGTEPRQMKKWYDQRVHAEEKRRRDFKKKLQNAKSKVLKRQKDWRQKEPEQQQKQKQQQNVNNGKDSDSRTQPNTETLANRIDEVD</sequence>
<evidence type="ECO:0000313" key="3">
    <source>
        <dbReference type="EMBL" id="AOW26365.1"/>
    </source>
</evidence>
<dbReference type="InParanoid" id="A0A1D8PDZ7"/>
<feature type="compositionally biased region" description="Low complexity" evidence="1">
    <location>
        <begin position="60"/>
        <end position="77"/>
    </location>
</feature>
<dbReference type="OrthoDB" id="4081922at2759"/>
<evidence type="ECO:0000313" key="4">
    <source>
        <dbReference type="Proteomes" id="UP000000559"/>
    </source>
</evidence>
<protein>
    <recommendedName>
        <fullName evidence="5">Protein IBD2</fullName>
    </recommendedName>
</protein>
<feature type="region of interest" description="Disordered" evidence="1">
    <location>
        <begin position="535"/>
        <end position="601"/>
    </location>
</feature>
<accession>A0A1D8PDZ7</accession>
<feature type="compositionally biased region" description="Basic residues" evidence="1">
    <location>
        <begin position="415"/>
        <end position="431"/>
    </location>
</feature>
<feature type="region of interest" description="Disordered" evidence="1">
    <location>
        <begin position="344"/>
        <end position="369"/>
    </location>
</feature>
<feature type="compositionally biased region" description="Polar residues" evidence="1">
    <location>
        <begin position="1"/>
        <end position="15"/>
    </location>
</feature>
<feature type="compositionally biased region" description="Polar residues" evidence="1">
    <location>
        <begin position="38"/>
        <end position="53"/>
    </location>
</feature>
<dbReference type="GeneID" id="3644462"/>
<feature type="region of interest" description="Disordered" evidence="1">
    <location>
        <begin position="1"/>
        <end position="77"/>
    </location>
</feature>
<evidence type="ECO:0000256" key="1">
    <source>
        <dbReference type="SAM" id="MobiDB-lite"/>
    </source>
</evidence>
<reference evidence="3 4" key="3">
    <citation type="journal article" date="2013" name="Genome Biol.">
        <title>Assembly of a phased diploid Candida albicans genome facilitates allele-specific measurements and provides a simple model for repeat and indel structure.</title>
        <authorList>
            <person name="Muzzey D."/>
            <person name="Schwartz K."/>
            <person name="Weissman J.S."/>
            <person name="Sherlock G."/>
        </authorList>
    </citation>
    <scope>NUCLEOTIDE SEQUENCE [LARGE SCALE GENOMIC DNA]</scope>
    <source>
        <strain evidence="4">SC5314 / ATCC MYA-2876</strain>
    </source>
</reference>
<feature type="compositionally biased region" description="Polar residues" evidence="1">
    <location>
        <begin position="575"/>
        <end position="593"/>
    </location>
</feature>
<feature type="compositionally biased region" description="Basic and acidic residues" evidence="1">
    <location>
        <begin position="432"/>
        <end position="453"/>
    </location>
</feature>
<dbReference type="VEuPathDB" id="FungiDB:C1_07130C_A"/>
<dbReference type="SMR" id="A0A1D8PDZ7"/>
<keyword evidence="4" id="KW-1185">Reference proteome</keyword>
<name>A0A1D8PDZ7_CANAL</name>
<gene>
    <name evidence="3" type="ordered locus">CAALFM_C107130CA</name>
    <name evidence="2" type="ordered locus">orf19.11935</name>
</gene>
<evidence type="ECO:0008006" key="5">
    <source>
        <dbReference type="Google" id="ProtNLM"/>
    </source>
</evidence>
<dbReference type="EMBL" id="CP017623">
    <property type="protein sequence ID" value="AOW26365.1"/>
    <property type="molecule type" value="Genomic_DNA"/>
</dbReference>
<feature type="region of interest" description="Disordered" evidence="1">
    <location>
        <begin position="410"/>
        <end position="464"/>
    </location>
</feature>